<evidence type="ECO:0000259" key="2">
    <source>
        <dbReference type="Pfam" id="PF03795"/>
    </source>
</evidence>
<evidence type="ECO:0000313" key="3">
    <source>
        <dbReference type="EMBL" id="SMO32592.1"/>
    </source>
</evidence>
<reference evidence="3 4" key="1">
    <citation type="submission" date="2017-05" db="EMBL/GenBank/DDBJ databases">
        <authorList>
            <person name="Varghese N."/>
            <person name="Submissions S."/>
        </authorList>
    </citation>
    <scope>NUCLEOTIDE SEQUENCE [LARGE SCALE GENOMIC DNA]</scope>
    <source>
        <strain evidence="3 4">DSM 21985</strain>
    </source>
</reference>
<gene>
    <name evidence="3" type="ORF">SAMN06265219_10156</name>
</gene>
<dbReference type="NCBIfam" id="NF009508">
    <property type="entry name" value="PRK12866.1"/>
    <property type="match status" value="1"/>
</dbReference>
<evidence type="ECO:0000313" key="4">
    <source>
        <dbReference type="Proteomes" id="UP000317557"/>
    </source>
</evidence>
<dbReference type="InterPro" id="IPR051807">
    <property type="entry name" value="Sec-metab_biosynth-assoc"/>
</dbReference>
<dbReference type="PANTHER" id="PTHR33606">
    <property type="entry name" value="PROTEIN YCII"/>
    <property type="match status" value="1"/>
</dbReference>
<dbReference type="Pfam" id="PF03795">
    <property type="entry name" value="YCII"/>
    <property type="match status" value="1"/>
</dbReference>
<dbReference type="Proteomes" id="UP000317557">
    <property type="component" value="Unassembled WGS sequence"/>
</dbReference>
<dbReference type="EMBL" id="FXTP01000001">
    <property type="protein sequence ID" value="SMO32592.1"/>
    <property type="molecule type" value="Genomic_DNA"/>
</dbReference>
<dbReference type="OrthoDB" id="9797014at2"/>
<sequence length="100" mass="11515">MKHFLLFYTLSPDYLEKRTKYRSVHLKMAWDAYERGDLIHGGALNDPADKAVLLFKGDTAEVAENFAKNDPYVQNGLVEKWEVREWTTVVGDEASQPVRL</sequence>
<organism evidence="3 4">
    <name type="scientific">Gracilimonas mengyeensis</name>
    <dbReference type="NCBI Taxonomy" id="1302730"/>
    <lineage>
        <taxon>Bacteria</taxon>
        <taxon>Pseudomonadati</taxon>
        <taxon>Balneolota</taxon>
        <taxon>Balneolia</taxon>
        <taxon>Balneolales</taxon>
        <taxon>Balneolaceae</taxon>
        <taxon>Gracilimonas</taxon>
    </lineage>
</organism>
<evidence type="ECO:0000256" key="1">
    <source>
        <dbReference type="ARBA" id="ARBA00007689"/>
    </source>
</evidence>
<keyword evidence="4" id="KW-1185">Reference proteome</keyword>
<dbReference type="PANTHER" id="PTHR33606:SF3">
    <property type="entry name" value="PROTEIN YCII"/>
    <property type="match status" value="1"/>
</dbReference>
<accession>A0A521ACQ9</accession>
<name>A0A521ACQ9_9BACT</name>
<protein>
    <recommendedName>
        <fullName evidence="2">YCII-related domain-containing protein</fullName>
    </recommendedName>
</protein>
<dbReference type="InterPro" id="IPR005545">
    <property type="entry name" value="YCII"/>
</dbReference>
<dbReference type="Gene3D" id="3.30.70.1060">
    <property type="entry name" value="Dimeric alpha+beta barrel"/>
    <property type="match status" value="1"/>
</dbReference>
<comment type="similarity">
    <text evidence="1">Belongs to the YciI family.</text>
</comment>
<dbReference type="RefSeq" id="WP_142452592.1">
    <property type="nucleotide sequence ID" value="NZ_FXTP01000001.1"/>
</dbReference>
<dbReference type="AlphaFoldDB" id="A0A521ACQ9"/>
<proteinExistence type="inferred from homology"/>
<dbReference type="SUPFAM" id="SSF54909">
    <property type="entry name" value="Dimeric alpha+beta barrel"/>
    <property type="match status" value="1"/>
</dbReference>
<feature type="domain" description="YCII-related" evidence="2">
    <location>
        <begin position="4"/>
        <end position="87"/>
    </location>
</feature>
<dbReference type="InterPro" id="IPR011008">
    <property type="entry name" value="Dimeric_a/b-barrel"/>
</dbReference>